<organism evidence="1 2">
    <name type="scientific">Methylomicrobium album BG8</name>
    <dbReference type="NCBI Taxonomy" id="686340"/>
    <lineage>
        <taxon>Bacteria</taxon>
        <taxon>Pseudomonadati</taxon>
        <taxon>Pseudomonadota</taxon>
        <taxon>Gammaproteobacteria</taxon>
        <taxon>Methylococcales</taxon>
        <taxon>Methylococcaceae</taxon>
        <taxon>Methylomicrobium</taxon>
    </lineage>
</organism>
<evidence type="ECO:0000313" key="2">
    <source>
        <dbReference type="Proteomes" id="UP000005090"/>
    </source>
</evidence>
<dbReference type="Gene3D" id="3.30.70.100">
    <property type="match status" value="1"/>
</dbReference>
<dbReference type="Proteomes" id="UP000005090">
    <property type="component" value="Chromosome"/>
</dbReference>
<dbReference type="EMBL" id="CM001475">
    <property type="protein sequence ID" value="EIC30294.1"/>
    <property type="molecule type" value="Genomic_DNA"/>
</dbReference>
<name>H8GIV4_METAL</name>
<proteinExistence type="predicted"/>
<protein>
    <recommendedName>
        <fullName evidence="3">Dimeric alpha-beta barrel</fullName>
    </recommendedName>
</protein>
<evidence type="ECO:0000313" key="1">
    <source>
        <dbReference type="EMBL" id="EIC30294.1"/>
    </source>
</evidence>
<accession>H8GIV4</accession>
<keyword evidence="2" id="KW-1185">Reference proteome</keyword>
<dbReference type="AlphaFoldDB" id="H8GIV4"/>
<sequence>MPNTTVKGTRRPLAVLKASFLSGSMASFSFLQRRAPYLYVRPHQERIMDIFTSLDNESCRKALEKAGSSRVAFVYHLKIKDPNDYQKWLNESENSFSGKRLYRVKADPVAREGMLVDEILIDEFSSLKEGIDFMSTFGDALEQVCSEYAILAIKPEPSIIFHFVKCISWFIRLFKGTTDKGTPTANWSAENIAVWPDEKQMEVARTQDIDAPLFVYNLNKYKPVADYRNSTESVKKISGKDAYNRYSKIAGFELLRRGAYPVYGGHPLFLFGSRKDSMLADRWDHFIFVRYPQRRNLLATIESDEFRKGEVHRDAGLERVAIFMAKQPNKAN</sequence>
<evidence type="ECO:0008006" key="3">
    <source>
        <dbReference type="Google" id="ProtNLM"/>
    </source>
</evidence>
<dbReference type="STRING" id="686340.Metal_2579"/>
<gene>
    <name evidence="1" type="ORF">Metal_2579</name>
</gene>
<dbReference type="HOGENOM" id="CLU_989723_0_0_6"/>
<reference evidence="1 2" key="1">
    <citation type="journal article" date="2013" name="Genome Announc.">
        <title>Genome Sequence of the Obligate Gammaproteobacterial Methanotroph Methylomicrobium album Strain BG8.</title>
        <authorList>
            <person name="Kits K.D."/>
            <person name="Kalyuzhnaya M.G."/>
            <person name="Klotz M.G."/>
            <person name="Jetten M.S."/>
            <person name="Op den Camp H.J."/>
            <person name="Vuilleumier S."/>
            <person name="Bringel F."/>
            <person name="Dispirito A.A."/>
            <person name="Murrell J.C."/>
            <person name="Bruce D."/>
            <person name="Cheng J.F."/>
            <person name="Copeland A."/>
            <person name="Goodwin L."/>
            <person name="Hauser L."/>
            <person name="Lajus A."/>
            <person name="Land M.L."/>
            <person name="Lapidus A."/>
            <person name="Lucas S."/>
            <person name="Medigue C."/>
            <person name="Pitluck S."/>
            <person name="Woyke T."/>
            <person name="Zeytun A."/>
            <person name="Stein L.Y."/>
        </authorList>
    </citation>
    <scope>NUCLEOTIDE SEQUENCE [LARGE SCALE GENOMIC DNA]</scope>
    <source>
        <strain evidence="1 2">BG8</strain>
    </source>
</reference>